<evidence type="ECO:0000313" key="5">
    <source>
        <dbReference type="Proteomes" id="UP001431784"/>
    </source>
</evidence>
<dbReference type="Gene3D" id="3.40.605.10">
    <property type="entry name" value="Aldehyde Dehydrogenase, Chain A, domain 1"/>
    <property type="match status" value="1"/>
</dbReference>
<dbReference type="CDD" id="cd07103">
    <property type="entry name" value="ALDH_F5_SSADH_GabD"/>
    <property type="match status" value="1"/>
</dbReference>
<comment type="similarity">
    <text evidence="1">Belongs to the aldehyde dehydrogenase family.</text>
</comment>
<dbReference type="InterPro" id="IPR015590">
    <property type="entry name" value="Aldehyde_DH_dom"/>
</dbReference>
<dbReference type="Gene3D" id="3.40.309.10">
    <property type="entry name" value="Aldehyde Dehydrogenase, Chain A, domain 2"/>
    <property type="match status" value="1"/>
</dbReference>
<accession>A0ABT5T7K1</accession>
<evidence type="ECO:0000259" key="3">
    <source>
        <dbReference type="Pfam" id="PF00171"/>
    </source>
</evidence>
<name>A0ABT5T7K1_9RHOB</name>
<evidence type="ECO:0000256" key="1">
    <source>
        <dbReference type="ARBA" id="ARBA00009986"/>
    </source>
</evidence>
<dbReference type="InterPro" id="IPR016163">
    <property type="entry name" value="Ald_DH_C"/>
</dbReference>
<gene>
    <name evidence="4" type="ORF">PUT78_07510</name>
</gene>
<evidence type="ECO:0000256" key="2">
    <source>
        <dbReference type="ARBA" id="ARBA00023002"/>
    </source>
</evidence>
<dbReference type="SUPFAM" id="SSF53720">
    <property type="entry name" value="ALDH-like"/>
    <property type="match status" value="1"/>
</dbReference>
<dbReference type="Proteomes" id="UP001431784">
    <property type="component" value="Unassembled WGS sequence"/>
</dbReference>
<dbReference type="InterPro" id="IPR050740">
    <property type="entry name" value="Aldehyde_DH_Superfamily"/>
</dbReference>
<dbReference type="PANTHER" id="PTHR43353:SF5">
    <property type="entry name" value="SUCCINATE-SEMIALDEHYDE DEHYDROGENASE, MITOCHONDRIAL"/>
    <property type="match status" value="1"/>
</dbReference>
<feature type="domain" description="Aldehyde dehydrogenase" evidence="3">
    <location>
        <begin position="22"/>
        <end position="479"/>
    </location>
</feature>
<keyword evidence="5" id="KW-1185">Reference proteome</keyword>
<dbReference type="RefSeq" id="WP_274351631.1">
    <property type="nucleotide sequence ID" value="NZ_JAQZSM010000005.1"/>
</dbReference>
<evidence type="ECO:0000313" key="4">
    <source>
        <dbReference type="EMBL" id="MDD7970941.1"/>
    </source>
</evidence>
<reference evidence="4" key="1">
    <citation type="submission" date="2023-02" db="EMBL/GenBank/DDBJ databases">
        <title>Description of Roseinatronobacter alkalisoli sp. nov., an alkaliphilic bacerium isolated from soda soil.</title>
        <authorList>
            <person name="Wei W."/>
        </authorList>
    </citation>
    <scope>NUCLEOTIDE SEQUENCE</scope>
    <source>
        <strain evidence="4">HJB301</strain>
    </source>
</reference>
<dbReference type="InterPro" id="IPR016162">
    <property type="entry name" value="Ald_DH_N"/>
</dbReference>
<dbReference type="PANTHER" id="PTHR43353">
    <property type="entry name" value="SUCCINATE-SEMIALDEHYDE DEHYDROGENASE, MITOCHONDRIAL"/>
    <property type="match status" value="1"/>
</dbReference>
<keyword evidence="2" id="KW-0560">Oxidoreductase</keyword>
<dbReference type="Pfam" id="PF00171">
    <property type="entry name" value="Aldedh"/>
    <property type="match status" value="1"/>
</dbReference>
<sequence length="483" mass="52042">MNTTMREADTYPVLKLHIDGEWIKAGARRTFDVLNPATGAVLAHLPLVDASDLDRALDAADRGFRLWRKSTPEERAAVLNGAARRLRERADTIARNATLEEGKTFAETRLEVMVTANLFEFYAGEAKRTYGRVLVRPEGQRSIVVKEPVGPVAAFAPWNFPIANPGRKLGAPIAAGCSVILKPAEEAPASAMAVVETLVDSGLPAGVCQLVFGVPDEVSRHLLASKVLRKVSFTGSTVVGTHLMKLAADNALRTTMELGGHAPVVVFDDCDFDRTINMLTTAKIRNSGQVCVSPTRFYIHENIHDRFVAAISERLSQVKVGNGLNPDVQMGPMANARRPEAIEGLLQDAVSKGAEIRTGGERIGNEGFFFQPTVLANMSNDMRIMNEEPFGPVVSILPFRDFDEVVAQANRLPFGLAAYAFTENGRLANRIGAALESGMVGINAVVMAAPDSPFQGVKHSGHGAEDGPEGVEACLVSKVIHQL</sequence>
<dbReference type="InterPro" id="IPR016161">
    <property type="entry name" value="Ald_DH/histidinol_DH"/>
</dbReference>
<comment type="caution">
    <text evidence="4">The sequence shown here is derived from an EMBL/GenBank/DDBJ whole genome shotgun (WGS) entry which is preliminary data.</text>
</comment>
<dbReference type="EMBL" id="JAQZSM010000005">
    <property type="protein sequence ID" value="MDD7970941.1"/>
    <property type="molecule type" value="Genomic_DNA"/>
</dbReference>
<proteinExistence type="inferred from homology"/>
<protein>
    <submittedName>
        <fullName evidence="4">NAD-dependent succinate-semialdehyde dehydrogenase</fullName>
    </submittedName>
</protein>
<organism evidence="4 5">
    <name type="scientific">Roseinatronobacter alkalisoli</name>
    <dbReference type="NCBI Taxonomy" id="3028235"/>
    <lineage>
        <taxon>Bacteria</taxon>
        <taxon>Pseudomonadati</taxon>
        <taxon>Pseudomonadota</taxon>
        <taxon>Alphaproteobacteria</taxon>
        <taxon>Rhodobacterales</taxon>
        <taxon>Paracoccaceae</taxon>
        <taxon>Roseinatronobacter</taxon>
    </lineage>
</organism>